<feature type="region of interest" description="Disordered" evidence="1">
    <location>
        <begin position="1"/>
        <end position="28"/>
    </location>
</feature>
<gene>
    <name evidence="2" type="ORF">E2C01_031038</name>
</gene>
<name>A0A5B7ETF7_PORTR</name>
<organism evidence="2 3">
    <name type="scientific">Portunus trituberculatus</name>
    <name type="common">Swimming crab</name>
    <name type="synonym">Neptunus trituberculatus</name>
    <dbReference type="NCBI Taxonomy" id="210409"/>
    <lineage>
        <taxon>Eukaryota</taxon>
        <taxon>Metazoa</taxon>
        <taxon>Ecdysozoa</taxon>
        <taxon>Arthropoda</taxon>
        <taxon>Crustacea</taxon>
        <taxon>Multicrustacea</taxon>
        <taxon>Malacostraca</taxon>
        <taxon>Eumalacostraca</taxon>
        <taxon>Eucarida</taxon>
        <taxon>Decapoda</taxon>
        <taxon>Pleocyemata</taxon>
        <taxon>Brachyura</taxon>
        <taxon>Eubrachyura</taxon>
        <taxon>Portunoidea</taxon>
        <taxon>Portunidae</taxon>
        <taxon>Portuninae</taxon>
        <taxon>Portunus</taxon>
    </lineage>
</organism>
<dbReference type="AlphaFoldDB" id="A0A5B7ETF7"/>
<evidence type="ECO:0000313" key="2">
    <source>
        <dbReference type="EMBL" id="MPC37552.1"/>
    </source>
</evidence>
<evidence type="ECO:0000313" key="3">
    <source>
        <dbReference type="Proteomes" id="UP000324222"/>
    </source>
</evidence>
<keyword evidence="3" id="KW-1185">Reference proteome</keyword>
<evidence type="ECO:0000256" key="1">
    <source>
        <dbReference type="SAM" id="MobiDB-lite"/>
    </source>
</evidence>
<protein>
    <submittedName>
        <fullName evidence="2">Uncharacterized protein</fullName>
    </submittedName>
</protein>
<reference evidence="2 3" key="1">
    <citation type="submission" date="2019-05" db="EMBL/GenBank/DDBJ databases">
        <title>Another draft genome of Portunus trituberculatus and its Hox gene families provides insights of decapod evolution.</title>
        <authorList>
            <person name="Jeong J.-H."/>
            <person name="Song I."/>
            <person name="Kim S."/>
            <person name="Choi T."/>
            <person name="Kim D."/>
            <person name="Ryu S."/>
            <person name="Kim W."/>
        </authorList>
    </citation>
    <scope>NUCLEOTIDE SEQUENCE [LARGE SCALE GENOMIC DNA]</scope>
    <source>
        <tissue evidence="2">Muscle</tissue>
    </source>
</reference>
<dbReference type="EMBL" id="VSRR010003813">
    <property type="protein sequence ID" value="MPC37552.1"/>
    <property type="molecule type" value="Genomic_DNA"/>
</dbReference>
<accession>A0A5B7ETF7</accession>
<dbReference type="Proteomes" id="UP000324222">
    <property type="component" value="Unassembled WGS sequence"/>
</dbReference>
<feature type="compositionally biased region" description="Gly residues" evidence="1">
    <location>
        <begin position="9"/>
        <end position="21"/>
    </location>
</feature>
<sequence>MRVWINSGASGGGGSGGGRGNDGGRGRKDAIQKTICSSLQSVECAMVTACSVMCGAVVY</sequence>
<proteinExistence type="predicted"/>
<comment type="caution">
    <text evidence="2">The sequence shown here is derived from an EMBL/GenBank/DDBJ whole genome shotgun (WGS) entry which is preliminary data.</text>
</comment>